<dbReference type="EMBL" id="JH687770">
    <property type="protein sequence ID" value="EJD44638.1"/>
    <property type="molecule type" value="Genomic_DNA"/>
</dbReference>
<protein>
    <submittedName>
        <fullName evidence="2">Uncharacterized protein</fullName>
    </submittedName>
</protein>
<dbReference type="OrthoDB" id="3224221at2759"/>
<name>J0LKX4_AURST</name>
<proteinExistence type="predicted"/>
<evidence type="ECO:0000313" key="2">
    <source>
        <dbReference type="EMBL" id="EJD44638.1"/>
    </source>
</evidence>
<feature type="compositionally biased region" description="Basic residues" evidence="1">
    <location>
        <begin position="55"/>
        <end position="64"/>
    </location>
</feature>
<organism evidence="2 3">
    <name type="scientific">Auricularia subglabra (strain TFB-10046 / SS5)</name>
    <name type="common">White-rot fungus</name>
    <name type="synonym">Auricularia delicata (strain TFB10046)</name>
    <dbReference type="NCBI Taxonomy" id="717982"/>
    <lineage>
        <taxon>Eukaryota</taxon>
        <taxon>Fungi</taxon>
        <taxon>Dikarya</taxon>
        <taxon>Basidiomycota</taxon>
        <taxon>Agaricomycotina</taxon>
        <taxon>Agaricomycetes</taxon>
        <taxon>Auriculariales</taxon>
        <taxon>Auriculariaceae</taxon>
        <taxon>Auricularia</taxon>
    </lineage>
</organism>
<reference evidence="3" key="1">
    <citation type="journal article" date="2012" name="Science">
        <title>The Paleozoic origin of enzymatic lignin decomposition reconstructed from 31 fungal genomes.</title>
        <authorList>
            <person name="Floudas D."/>
            <person name="Binder M."/>
            <person name="Riley R."/>
            <person name="Barry K."/>
            <person name="Blanchette R.A."/>
            <person name="Henrissat B."/>
            <person name="Martinez A.T."/>
            <person name="Otillar R."/>
            <person name="Spatafora J.W."/>
            <person name="Yadav J.S."/>
            <person name="Aerts A."/>
            <person name="Benoit I."/>
            <person name="Boyd A."/>
            <person name="Carlson A."/>
            <person name="Copeland A."/>
            <person name="Coutinho P.M."/>
            <person name="de Vries R.P."/>
            <person name="Ferreira P."/>
            <person name="Findley K."/>
            <person name="Foster B."/>
            <person name="Gaskell J."/>
            <person name="Glotzer D."/>
            <person name="Gorecki P."/>
            <person name="Heitman J."/>
            <person name="Hesse C."/>
            <person name="Hori C."/>
            <person name="Igarashi K."/>
            <person name="Jurgens J.A."/>
            <person name="Kallen N."/>
            <person name="Kersten P."/>
            <person name="Kohler A."/>
            <person name="Kuees U."/>
            <person name="Kumar T.K.A."/>
            <person name="Kuo A."/>
            <person name="LaButti K."/>
            <person name="Larrondo L.F."/>
            <person name="Lindquist E."/>
            <person name="Ling A."/>
            <person name="Lombard V."/>
            <person name="Lucas S."/>
            <person name="Lundell T."/>
            <person name="Martin R."/>
            <person name="McLaughlin D.J."/>
            <person name="Morgenstern I."/>
            <person name="Morin E."/>
            <person name="Murat C."/>
            <person name="Nagy L.G."/>
            <person name="Nolan M."/>
            <person name="Ohm R.A."/>
            <person name="Patyshakuliyeva A."/>
            <person name="Rokas A."/>
            <person name="Ruiz-Duenas F.J."/>
            <person name="Sabat G."/>
            <person name="Salamov A."/>
            <person name="Samejima M."/>
            <person name="Schmutz J."/>
            <person name="Slot J.C."/>
            <person name="St John F."/>
            <person name="Stenlid J."/>
            <person name="Sun H."/>
            <person name="Sun S."/>
            <person name="Syed K."/>
            <person name="Tsang A."/>
            <person name="Wiebenga A."/>
            <person name="Young D."/>
            <person name="Pisabarro A."/>
            <person name="Eastwood D.C."/>
            <person name="Martin F."/>
            <person name="Cullen D."/>
            <person name="Grigoriev I.V."/>
            <person name="Hibbett D.S."/>
        </authorList>
    </citation>
    <scope>NUCLEOTIDE SEQUENCE [LARGE SCALE GENOMIC DNA]</scope>
    <source>
        <strain evidence="3">TFB10046</strain>
    </source>
</reference>
<evidence type="ECO:0000313" key="3">
    <source>
        <dbReference type="Proteomes" id="UP000006514"/>
    </source>
</evidence>
<keyword evidence="3" id="KW-1185">Reference proteome</keyword>
<feature type="region of interest" description="Disordered" evidence="1">
    <location>
        <begin position="1"/>
        <end position="64"/>
    </location>
</feature>
<accession>J0LKX4</accession>
<gene>
    <name evidence="2" type="ORF">AURDEDRAFT_166427</name>
</gene>
<sequence length="350" mass="40592">MDVSPEPTPADVLGSGNSETMEWSPCATPDPPQPEPIRYEKRKLPPPTVIGFTKPHNRPRKTMGAKKLHASIREMMREELGFGPKKAPTLPHPPASINDIVAFLRGGHGPRHDDLRLDFVTTRDGIKSHWNIAAASNFAQRFLLRVHFAYFDEGAFDNEDLTVSNIKNIFLSKIRYFMRLYRTVYFPPPPNISKIRKEFDRRISRRISLHRLRHRICREDEQDLRNIFAHLDDEVISEDETDTEKSQPGMKVFRRVEKGWVNPELTRILHGLIDVHLHRLNIFGEFGAGNQFRQRINHPPSRAVWTGVVIGLPRNFYNPLWLDLLSKEEYAELNCKPDVDLARFLSRLER</sequence>
<dbReference type="AlphaFoldDB" id="J0LKX4"/>
<dbReference type="Proteomes" id="UP000006514">
    <property type="component" value="Unassembled WGS sequence"/>
</dbReference>
<dbReference type="InParanoid" id="J0LKX4"/>
<dbReference type="KEGG" id="adl:AURDEDRAFT_166427"/>
<evidence type="ECO:0000256" key="1">
    <source>
        <dbReference type="SAM" id="MobiDB-lite"/>
    </source>
</evidence>